<protein>
    <submittedName>
        <fullName evidence="8">Protein kinase</fullName>
    </submittedName>
</protein>
<dbReference type="InterPro" id="IPR011009">
    <property type="entry name" value="Kinase-like_dom_sf"/>
</dbReference>
<evidence type="ECO:0000256" key="6">
    <source>
        <dbReference type="SAM" id="MobiDB-lite"/>
    </source>
</evidence>
<proteinExistence type="predicted"/>
<dbReference type="PANTHER" id="PTHR43289:SF6">
    <property type="entry name" value="SERINE_THREONINE-PROTEIN KINASE NEKL-3"/>
    <property type="match status" value="1"/>
</dbReference>
<dbReference type="SMART" id="SM00220">
    <property type="entry name" value="S_TKc"/>
    <property type="match status" value="1"/>
</dbReference>
<dbReference type="Gene3D" id="1.10.510.10">
    <property type="entry name" value="Transferase(Phosphotransferase) domain 1"/>
    <property type="match status" value="1"/>
</dbReference>
<dbReference type="SUPFAM" id="SSF82171">
    <property type="entry name" value="DPP6 N-terminal domain-like"/>
    <property type="match status" value="1"/>
</dbReference>
<dbReference type="OrthoDB" id="5476474at2"/>
<dbReference type="InterPro" id="IPR027417">
    <property type="entry name" value="P-loop_NTPase"/>
</dbReference>
<keyword evidence="1" id="KW-0808">Transferase</keyword>
<sequence length="1515" mass="163001">MSARAPREYASGELLDGRFLLLERLGRGGFGDVWRAEELLPDGAPLRTLALKLLLRTAYDAAHWAEEAKLLASFRHPALVTIYAAGVLREPEPLPFVAMELLEGKNLADVLRERRRVPWRRVLGWARRAAAALDVIHARGVVHLDLKPANLFLSNDGALKVLDFGISRRSGSKAPEVAPPMLADGEGLETAAFVAAQDERASLPHAPSRSPSTRAQSSGRAVVGTPGYMAPEILELAEPTPAADAYALAATIVKLATGRMPYEDVADEPTELSDPSAMSAWFSDLRDATLRGRLRDLAADPAGLPRGLVALLVRLLSVDPQQRGVTPGKLAALFDEAWERPYGVMDPPYAGLVPLPKEAEGQLFGRDDDVARLGRELAFEPALVLYGPRGAGKSSLARAGLVPHLARAAVDGKDDWITLCVRPGEHPDRALDAALGALDPALAGASSEEITRHAASSAVGVVLLVDPLEEALAAPEGTNTRLARLLADLAEGGERPGLRALSTLGEKDVTSLANPASPFAALRAALRFVGPPPAAAVLDIVTGPARLAGARVIGADAIVADMQRELRGADDRLPLCALALAALWGKRAGLVLSAEKWQKLGGLVGALAAHAEELFLSLDDASREIAIEAVLRLSTTDHGPLRWDEEELVTVLGDDGALARRVILRLEREGLVRRRDGRVELSHPSIAVLPRVEQVRSREAERLVFLERLRDAAIAWDRAAYHPDFLLTGWLFEEVERRPTWTRGSLTTLERQLVTRSRRLARRRKIMKGASLVLLLALLASAVVGKRAIDDRQARAERARLEAEERAYVADVLFRSRRVDDPYQRAAWIAEAIEFGAEDPALPLDLLRAGSGLPRAQFLTLEPSTNPVFPWDDRWLVATQGSTRLVVVDLHFDPFYQATPEGEAPPERAELHPRTLVVRPHDAPFVERVPLPFDTALATRSVTGEVRIFRLRPDGEVELAAIAPRRCTGALEVADAAPVLACPSESGLLRWDLRRPGEVTTHPFQGIVLDVSPDGSLVAAASGSRLVIWRSADGTTSEVKATSAPILARFGPREPLLALAELGAFEIFDPARLDAPLFRGESVEAPSSLRWDEGGLDVAICGADPTSPDKALTGRYHYLRRGGRAPGDTPPKGAPCAPAPRPRRPRLITSRDEVPELARVPIGPRDLLGGHRLEDGSVVTADLVLLAGATSAIEPLVQFRGADERGHEGEPSKTSSVLAVVRESNDVVAFQVDDEVRFYRIADGKRELGRKGNLLRRCQDGRVAAWAREGDTWHVFDARSGATIGKVAREPGLVLAVDEVCRALFTQRLDGALVVTSLDGASPTPRVMASADGYVYDVRPSAARGGASAGLWIAVSSGAVARIDEATAEVRVLGYASPRATALADGPRPGELVYADDTGVVVLHAQGPERVLEASAATVWEDVSVAPDGRSMLLLSADRVAALDVARREIVGNMPLRGRTRFVPWDAAGSVLVWSFDRPGGVEGEIIPRGRPLADVVARALSNLRVDHGRLGIPQ</sequence>
<keyword evidence="2 5" id="KW-0547">Nucleotide-binding</keyword>
<dbReference type="PROSITE" id="PS50011">
    <property type="entry name" value="PROTEIN_KINASE_DOM"/>
    <property type="match status" value="1"/>
</dbReference>
<dbReference type="InterPro" id="IPR015943">
    <property type="entry name" value="WD40/YVTN_repeat-like_dom_sf"/>
</dbReference>
<dbReference type="InterPro" id="IPR008271">
    <property type="entry name" value="Ser/Thr_kinase_AS"/>
</dbReference>
<dbReference type="PANTHER" id="PTHR43289">
    <property type="entry name" value="MITOGEN-ACTIVATED PROTEIN KINASE KINASE KINASE 20-RELATED"/>
    <property type="match status" value="1"/>
</dbReference>
<dbReference type="CDD" id="cd14014">
    <property type="entry name" value="STKc_PknB_like"/>
    <property type="match status" value="1"/>
</dbReference>
<dbReference type="Gene3D" id="3.30.200.20">
    <property type="entry name" value="Phosphorylase Kinase, domain 1"/>
    <property type="match status" value="1"/>
</dbReference>
<evidence type="ECO:0000256" key="1">
    <source>
        <dbReference type="ARBA" id="ARBA00022679"/>
    </source>
</evidence>
<comment type="caution">
    <text evidence="8">The sequence shown here is derived from an EMBL/GenBank/DDBJ whole genome shotgun (WGS) entry which is preliminary data.</text>
</comment>
<dbReference type="Pfam" id="PF00069">
    <property type="entry name" value="Pkinase"/>
    <property type="match status" value="2"/>
</dbReference>
<dbReference type="InterPro" id="IPR017441">
    <property type="entry name" value="Protein_kinase_ATP_BS"/>
</dbReference>
<dbReference type="SUPFAM" id="SSF52540">
    <property type="entry name" value="P-loop containing nucleoside triphosphate hydrolases"/>
    <property type="match status" value="1"/>
</dbReference>
<dbReference type="Pfam" id="PF20703">
    <property type="entry name" value="nSTAND1"/>
    <property type="match status" value="1"/>
</dbReference>
<dbReference type="Gene3D" id="2.130.10.10">
    <property type="entry name" value="YVTN repeat-like/Quinoprotein amine dehydrogenase"/>
    <property type="match status" value="1"/>
</dbReference>
<feature type="compositionally biased region" description="Polar residues" evidence="6">
    <location>
        <begin position="209"/>
        <end position="219"/>
    </location>
</feature>
<keyword evidence="3 8" id="KW-0418">Kinase</keyword>
<reference evidence="8 9" key="1">
    <citation type="submission" date="2019-10" db="EMBL/GenBank/DDBJ databases">
        <title>A soil myxobacterium in the family Polyangiaceae.</title>
        <authorList>
            <person name="Li Y."/>
            <person name="Wang J."/>
        </authorList>
    </citation>
    <scope>NUCLEOTIDE SEQUENCE [LARGE SCALE GENOMIC DNA]</scope>
    <source>
        <strain evidence="8 9">DSM 14734</strain>
    </source>
</reference>
<feature type="region of interest" description="Disordered" evidence="6">
    <location>
        <begin position="199"/>
        <end position="222"/>
    </location>
</feature>
<evidence type="ECO:0000259" key="7">
    <source>
        <dbReference type="PROSITE" id="PS50011"/>
    </source>
</evidence>
<feature type="region of interest" description="Disordered" evidence="6">
    <location>
        <begin position="1121"/>
        <end position="1151"/>
    </location>
</feature>
<dbReference type="Proteomes" id="UP000440224">
    <property type="component" value="Unassembled WGS sequence"/>
</dbReference>
<name>A0A6N7PQT6_9BACT</name>
<evidence type="ECO:0000313" key="9">
    <source>
        <dbReference type="Proteomes" id="UP000440224"/>
    </source>
</evidence>
<dbReference type="InterPro" id="IPR049052">
    <property type="entry name" value="nSTAND1"/>
</dbReference>
<dbReference type="PROSITE" id="PS00108">
    <property type="entry name" value="PROTEIN_KINASE_ST"/>
    <property type="match status" value="1"/>
</dbReference>
<feature type="binding site" evidence="5">
    <location>
        <position position="52"/>
    </location>
    <ligand>
        <name>ATP</name>
        <dbReference type="ChEBI" id="CHEBI:30616"/>
    </ligand>
</feature>
<dbReference type="GO" id="GO:0004674">
    <property type="term" value="F:protein serine/threonine kinase activity"/>
    <property type="evidence" value="ECO:0007669"/>
    <property type="project" value="TreeGrafter"/>
</dbReference>
<dbReference type="SUPFAM" id="SSF56112">
    <property type="entry name" value="Protein kinase-like (PK-like)"/>
    <property type="match status" value="1"/>
</dbReference>
<keyword evidence="4 5" id="KW-0067">ATP-binding</keyword>
<accession>A0A6N7PQT6</accession>
<dbReference type="PROSITE" id="PS00107">
    <property type="entry name" value="PROTEIN_KINASE_ATP"/>
    <property type="match status" value="1"/>
</dbReference>
<evidence type="ECO:0000256" key="3">
    <source>
        <dbReference type="ARBA" id="ARBA00022777"/>
    </source>
</evidence>
<evidence type="ECO:0000256" key="5">
    <source>
        <dbReference type="PROSITE-ProRule" id="PRU10141"/>
    </source>
</evidence>
<dbReference type="Gene3D" id="3.40.50.300">
    <property type="entry name" value="P-loop containing nucleotide triphosphate hydrolases"/>
    <property type="match status" value="1"/>
</dbReference>
<dbReference type="SUPFAM" id="SSF69322">
    <property type="entry name" value="Tricorn protease domain 2"/>
    <property type="match status" value="1"/>
</dbReference>
<keyword evidence="9" id="KW-1185">Reference proteome</keyword>
<evidence type="ECO:0000313" key="8">
    <source>
        <dbReference type="EMBL" id="MRG91211.1"/>
    </source>
</evidence>
<feature type="compositionally biased region" description="Pro residues" evidence="6">
    <location>
        <begin position="1128"/>
        <end position="1140"/>
    </location>
</feature>
<evidence type="ECO:0000256" key="4">
    <source>
        <dbReference type="ARBA" id="ARBA00022840"/>
    </source>
</evidence>
<dbReference type="EMBL" id="WJIE01000001">
    <property type="protein sequence ID" value="MRG91211.1"/>
    <property type="molecule type" value="Genomic_DNA"/>
</dbReference>
<gene>
    <name evidence="8" type="ORF">GF068_04640</name>
</gene>
<dbReference type="InterPro" id="IPR000719">
    <property type="entry name" value="Prot_kinase_dom"/>
</dbReference>
<dbReference type="RefSeq" id="WP_153818033.1">
    <property type="nucleotide sequence ID" value="NZ_WJIE01000001.1"/>
</dbReference>
<feature type="domain" description="Protein kinase" evidence="7">
    <location>
        <begin position="19"/>
        <end position="339"/>
    </location>
</feature>
<evidence type="ECO:0000256" key="2">
    <source>
        <dbReference type="ARBA" id="ARBA00022741"/>
    </source>
</evidence>
<dbReference type="GO" id="GO:0005524">
    <property type="term" value="F:ATP binding"/>
    <property type="evidence" value="ECO:0007669"/>
    <property type="project" value="UniProtKB-UniRule"/>
</dbReference>
<organism evidence="8 9">
    <name type="scientific">Polyangium spumosum</name>
    <dbReference type="NCBI Taxonomy" id="889282"/>
    <lineage>
        <taxon>Bacteria</taxon>
        <taxon>Pseudomonadati</taxon>
        <taxon>Myxococcota</taxon>
        <taxon>Polyangia</taxon>
        <taxon>Polyangiales</taxon>
        <taxon>Polyangiaceae</taxon>
        <taxon>Polyangium</taxon>
    </lineage>
</organism>